<evidence type="ECO:0000313" key="11">
    <source>
        <dbReference type="EMBL" id="KAK0581500.1"/>
    </source>
</evidence>
<keyword evidence="12" id="KW-1185">Reference proteome</keyword>
<dbReference type="Pfam" id="PF03000">
    <property type="entry name" value="NPH3"/>
    <property type="match status" value="1"/>
</dbReference>
<protein>
    <recommendedName>
        <fullName evidence="10">NPH3 domain-containing protein</fullName>
    </recommendedName>
</protein>
<evidence type="ECO:0000259" key="10">
    <source>
        <dbReference type="PROSITE" id="PS51649"/>
    </source>
</evidence>
<dbReference type="InterPro" id="IPR042086">
    <property type="entry name" value="MeTrfase_capping"/>
</dbReference>
<keyword evidence="8" id="KW-0175">Coiled coil</keyword>
<feature type="domain" description="NPH3" evidence="10">
    <location>
        <begin position="556"/>
        <end position="852"/>
    </location>
</feature>
<dbReference type="InterPro" id="IPR011333">
    <property type="entry name" value="SKP1/BTB/POZ_sf"/>
</dbReference>
<dbReference type="SUPFAM" id="SSF53335">
    <property type="entry name" value="S-adenosyl-L-methionine-dependent methyltransferases"/>
    <property type="match status" value="1"/>
</dbReference>
<dbReference type="PROSITE" id="PS51649">
    <property type="entry name" value="NPH3"/>
    <property type="match status" value="1"/>
</dbReference>
<feature type="region of interest" description="Disordered" evidence="9">
    <location>
        <begin position="720"/>
        <end position="744"/>
    </location>
</feature>
<dbReference type="Pfam" id="PF03492">
    <property type="entry name" value="Methyltransf_7"/>
    <property type="match status" value="1"/>
</dbReference>
<evidence type="ECO:0000256" key="7">
    <source>
        <dbReference type="PROSITE-ProRule" id="PRU00982"/>
    </source>
</evidence>
<name>A0AA39VIA4_ACESA</name>
<dbReference type="GO" id="GO:0046872">
    <property type="term" value="F:metal ion binding"/>
    <property type="evidence" value="ECO:0007669"/>
    <property type="project" value="UniProtKB-KW"/>
</dbReference>
<proteinExistence type="inferred from homology"/>
<reference evidence="11" key="1">
    <citation type="journal article" date="2022" name="Plant J.">
        <title>Strategies of tolerance reflected in two North American maple genomes.</title>
        <authorList>
            <person name="McEvoy S.L."/>
            <person name="Sezen U.U."/>
            <person name="Trouern-Trend A."/>
            <person name="McMahon S.M."/>
            <person name="Schaberg P.G."/>
            <person name="Yang J."/>
            <person name="Wegrzyn J.L."/>
            <person name="Swenson N.G."/>
        </authorList>
    </citation>
    <scope>NUCLEOTIDE SEQUENCE</scope>
    <source>
        <strain evidence="11">NS2018</strain>
    </source>
</reference>
<evidence type="ECO:0000256" key="8">
    <source>
        <dbReference type="SAM" id="Coils"/>
    </source>
</evidence>
<keyword evidence="2" id="KW-0489">Methyltransferase</keyword>
<evidence type="ECO:0000313" key="12">
    <source>
        <dbReference type="Proteomes" id="UP001168877"/>
    </source>
</evidence>
<keyword evidence="5" id="KW-0833">Ubl conjugation pathway</keyword>
<keyword evidence="3" id="KW-0808">Transferase</keyword>
<evidence type="ECO:0000256" key="6">
    <source>
        <dbReference type="ARBA" id="ARBA00022842"/>
    </source>
</evidence>
<dbReference type="InterPro" id="IPR043454">
    <property type="entry name" value="NPH3/RPT2-like"/>
</dbReference>
<gene>
    <name evidence="11" type="ORF">LWI29_014542</name>
</gene>
<evidence type="ECO:0000256" key="9">
    <source>
        <dbReference type="SAM" id="MobiDB-lite"/>
    </source>
</evidence>
<dbReference type="GO" id="GO:0032259">
    <property type="term" value="P:methylation"/>
    <property type="evidence" value="ECO:0007669"/>
    <property type="project" value="UniProtKB-KW"/>
</dbReference>
<dbReference type="Gene3D" id="3.30.710.10">
    <property type="entry name" value="Potassium Channel Kv1.1, Chain A"/>
    <property type="match status" value="1"/>
</dbReference>
<evidence type="ECO:0000256" key="2">
    <source>
        <dbReference type="ARBA" id="ARBA00022603"/>
    </source>
</evidence>
<dbReference type="PANTHER" id="PTHR32370">
    <property type="entry name" value="OS12G0117600 PROTEIN"/>
    <property type="match status" value="1"/>
</dbReference>
<dbReference type="AlphaFoldDB" id="A0AA39VIA4"/>
<dbReference type="InterPro" id="IPR005299">
    <property type="entry name" value="MeTrfase_7"/>
</dbReference>
<organism evidence="11 12">
    <name type="scientific">Acer saccharum</name>
    <name type="common">Sugar maple</name>
    <dbReference type="NCBI Taxonomy" id="4024"/>
    <lineage>
        <taxon>Eukaryota</taxon>
        <taxon>Viridiplantae</taxon>
        <taxon>Streptophyta</taxon>
        <taxon>Embryophyta</taxon>
        <taxon>Tracheophyta</taxon>
        <taxon>Spermatophyta</taxon>
        <taxon>Magnoliopsida</taxon>
        <taxon>eudicotyledons</taxon>
        <taxon>Gunneridae</taxon>
        <taxon>Pentapetalae</taxon>
        <taxon>rosids</taxon>
        <taxon>malvids</taxon>
        <taxon>Sapindales</taxon>
        <taxon>Sapindaceae</taxon>
        <taxon>Hippocastanoideae</taxon>
        <taxon>Acereae</taxon>
        <taxon>Acer</taxon>
    </lineage>
</organism>
<dbReference type="SUPFAM" id="SSF54695">
    <property type="entry name" value="POZ domain"/>
    <property type="match status" value="1"/>
</dbReference>
<reference evidence="11" key="2">
    <citation type="submission" date="2023-06" db="EMBL/GenBank/DDBJ databases">
        <authorList>
            <person name="Swenson N.G."/>
            <person name="Wegrzyn J.L."/>
            <person name="Mcevoy S.L."/>
        </authorList>
    </citation>
    <scope>NUCLEOTIDE SEQUENCE</scope>
    <source>
        <strain evidence="11">NS2018</strain>
        <tissue evidence="11">Leaf</tissue>
    </source>
</reference>
<evidence type="ECO:0000256" key="5">
    <source>
        <dbReference type="ARBA" id="ARBA00022786"/>
    </source>
</evidence>
<dbReference type="GO" id="GO:0008168">
    <property type="term" value="F:methyltransferase activity"/>
    <property type="evidence" value="ECO:0007669"/>
    <property type="project" value="UniProtKB-KW"/>
</dbReference>
<sequence>MGVEFKEERGRGTHSLVRRTFANVVEGWNQGKIPNHVGCFDGYGASNPCPFSLNLSFSKLSSVKTTTSSAKVDTNSRVKVTKANQKEVILKAMPLIQESINALFCESIPECLKFTDMGCSSGPTGYLPTWQVIEAIDSLCHSLNCKPPKLQVFLNDLPGNDFNTLFKCLPSFYKRLKKEKGDEFGESTFIAAVPGSFYGRLFPNNSLSLIIASCSLIWLSQAPKGLVSDTGVSLNKENIYITKASPPSVHKAYLDQFESDFTAFLRSRRNELQVSGRVILTFVTDDTYHPCIYALLGLAINDLVSQGLIEESKLESFNMPVYMPRDEEIRLVIKREGSFDIHQLQTIFNENWVVSISENDNNKGKEVACFIRSIVEPLLVTHFGTALMDHIFHRFSVKFPLVSRSGKIRKLLLESKETKISRINLSAVPGGSEAFEQAAKFCYGVNVEITLSNVAMLRCAAHFLEMTEDFAEKNLETRAEAYLKEMVFPNISNSISVLHRCESLLPVSEEINLVNRLINSIANNACKEQLTSGLLKLDHNFPAKTATNIEPETPSDWWGKSLAMLNLDFFQRVLSAVKSKGLKQDLISKILINYAHNSLQGLVVRDPQLVKGSMLDLELQKRQRIIVEAIVGLLPTQSRKSPVPMAFLSSLLKTAIAASAITSCRSDLERRIGLQLDQAILEDILIPANSHGSNHSTLYDTDSMLRIFSIFLNLDEDDDEDNNNNNHLRDESEMVYDFDSPGSPKQSSILKVSKLLDNYLAEVALDSNLLPSKFISLAELLPDHARIVSDGLYRAVDIFLKVHPNMKESERYRLCKTIDCQKLSQEACSHAAQNERLPVQMAVQVLYFEQIRLRNAMSGGHNQFFFGAINNGQFPQRSSSGAGSGAISPRDNYASVRRENRELKLEVARMRMRLTDLEKDHVSMKQELVRSHPANKLFKSFTKKLSKLNALFRINGLKPVGGKANSENRFMLQKRWRHSVS</sequence>
<keyword evidence="4" id="KW-0479">Metal-binding</keyword>
<dbReference type="InterPro" id="IPR027356">
    <property type="entry name" value="NPH3_dom"/>
</dbReference>
<accession>A0AA39VIA4</accession>
<comment type="pathway">
    <text evidence="1">Protein modification; protein ubiquitination.</text>
</comment>
<dbReference type="EMBL" id="JAUESC010000384">
    <property type="protein sequence ID" value="KAK0581500.1"/>
    <property type="molecule type" value="Genomic_DNA"/>
</dbReference>
<comment type="caution">
    <text evidence="11">The sequence shown here is derived from an EMBL/GenBank/DDBJ whole genome shotgun (WGS) entry which is preliminary data.</text>
</comment>
<keyword evidence="6" id="KW-0460">Magnesium</keyword>
<comment type="similarity">
    <text evidence="7">Belongs to the NPH3 family.</text>
</comment>
<feature type="coiled-coil region" evidence="8">
    <location>
        <begin position="893"/>
        <end position="927"/>
    </location>
</feature>
<dbReference type="Gene3D" id="3.40.50.150">
    <property type="entry name" value="Vaccinia Virus protein VP39"/>
    <property type="match status" value="1"/>
</dbReference>
<dbReference type="Gene3D" id="1.10.1200.270">
    <property type="entry name" value="Methyltransferase, alpha-helical capping domain"/>
    <property type="match status" value="1"/>
</dbReference>
<evidence type="ECO:0000256" key="3">
    <source>
        <dbReference type="ARBA" id="ARBA00022679"/>
    </source>
</evidence>
<dbReference type="InterPro" id="IPR029063">
    <property type="entry name" value="SAM-dependent_MTases_sf"/>
</dbReference>
<evidence type="ECO:0000256" key="1">
    <source>
        <dbReference type="ARBA" id="ARBA00004906"/>
    </source>
</evidence>
<evidence type="ECO:0000256" key="4">
    <source>
        <dbReference type="ARBA" id="ARBA00022723"/>
    </source>
</evidence>
<dbReference type="Proteomes" id="UP001168877">
    <property type="component" value="Unassembled WGS sequence"/>
</dbReference>